<gene>
    <name evidence="2" type="ORF">B0H64DRAFT_371660</name>
</gene>
<dbReference type="GeneID" id="87839121"/>
<dbReference type="Gene3D" id="1.10.238.10">
    <property type="entry name" value="EF-hand"/>
    <property type="match status" value="1"/>
</dbReference>
<comment type="caution">
    <text evidence="2">The sequence shown here is derived from an EMBL/GenBank/DDBJ whole genome shotgun (WGS) entry which is preliminary data.</text>
</comment>
<name>A0AAE0HMI1_9PEZI</name>
<organism evidence="2 3">
    <name type="scientific">Chaetomium fimeti</name>
    <dbReference type="NCBI Taxonomy" id="1854472"/>
    <lineage>
        <taxon>Eukaryota</taxon>
        <taxon>Fungi</taxon>
        <taxon>Dikarya</taxon>
        <taxon>Ascomycota</taxon>
        <taxon>Pezizomycotina</taxon>
        <taxon>Sordariomycetes</taxon>
        <taxon>Sordariomycetidae</taxon>
        <taxon>Sordariales</taxon>
        <taxon>Chaetomiaceae</taxon>
        <taxon>Chaetomium</taxon>
    </lineage>
</organism>
<reference evidence="2" key="1">
    <citation type="journal article" date="2023" name="Mol. Phylogenet. Evol.">
        <title>Genome-scale phylogeny and comparative genomics of the fungal order Sordariales.</title>
        <authorList>
            <person name="Hensen N."/>
            <person name="Bonometti L."/>
            <person name="Westerberg I."/>
            <person name="Brannstrom I.O."/>
            <person name="Guillou S."/>
            <person name="Cros-Aarteil S."/>
            <person name="Calhoun S."/>
            <person name="Haridas S."/>
            <person name="Kuo A."/>
            <person name="Mondo S."/>
            <person name="Pangilinan J."/>
            <person name="Riley R."/>
            <person name="LaButti K."/>
            <person name="Andreopoulos B."/>
            <person name="Lipzen A."/>
            <person name="Chen C."/>
            <person name="Yan M."/>
            <person name="Daum C."/>
            <person name="Ng V."/>
            <person name="Clum A."/>
            <person name="Steindorff A."/>
            <person name="Ohm R.A."/>
            <person name="Martin F."/>
            <person name="Silar P."/>
            <person name="Natvig D.O."/>
            <person name="Lalanne C."/>
            <person name="Gautier V."/>
            <person name="Ament-Velasquez S.L."/>
            <person name="Kruys A."/>
            <person name="Hutchinson M.I."/>
            <person name="Powell A.J."/>
            <person name="Barry K."/>
            <person name="Miller A.N."/>
            <person name="Grigoriev I.V."/>
            <person name="Debuchy R."/>
            <person name="Gladieux P."/>
            <person name="Hiltunen Thoren M."/>
            <person name="Johannesson H."/>
        </authorList>
    </citation>
    <scope>NUCLEOTIDE SEQUENCE</scope>
    <source>
        <strain evidence="2">CBS 168.71</strain>
    </source>
</reference>
<keyword evidence="3" id="KW-1185">Reference proteome</keyword>
<feature type="region of interest" description="Disordered" evidence="1">
    <location>
        <begin position="1"/>
        <end position="37"/>
    </location>
</feature>
<dbReference type="Proteomes" id="UP001278766">
    <property type="component" value="Unassembled WGS sequence"/>
</dbReference>
<dbReference type="EMBL" id="JAUEPN010000002">
    <property type="protein sequence ID" value="KAK3299287.1"/>
    <property type="molecule type" value="Genomic_DNA"/>
</dbReference>
<proteinExistence type="predicted"/>
<evidence type="ECO:0000313" key="3">
    <source>
        <dbReference type="Proteomes" id="UP001278766"/>
    </source>
</evidence>
<evidence type="ECO:0008006" key="4">
    <source>
        <dbReference type="Google" id="ProtNLM"/>
    </source>
</evidence>
<feature type="compositionally biased region" description="Low complexity" evidence="1">
    <location>
        <begin position="8"/>
        <end position="31"/>
    </location>
</feature>
<dbReference type="AlphaFoldDB" id="A0AAE0HMI1"/>
<protein>
    <recommendedName>
        <fullName evidence="4">EF-hand domain-containing protein</fullName>
    </recommendedName>
</protein>
<reference evidence="2" key="2">
    <citation type="submission" date="2023-06" db="EMBL/GenBank/DDBJ databases">
        <authorList>
            <consortium name="Lawrence Berkeley National Laboratory"/>
            <person name="Haridas S."/>
            <person name="Hensen N."/>
            <person name="Bonometti L."/>
            <person name="Westerberg I."/>
            <person name="Brannstrom I.O."/>
            <person name="Guillou S."/>
            <person name="Cros-Aarteil S."/>
            <person name="Calhoun S."/>
            <person name="Kuo A."/>
            <person name="Mondo S."/>
            <person name="Pangilinan J."/>
            <person name="Riley R."/>
            <person name="Labutti K."/>
            <person name="Andreopoulos B."/>
            <person name="Lipzen A."/>
            <person name="Chen C."/>
            <person name="Yanf M."/>
            <person name="Daum C."/>
            <person name="Ng V."/>
            <person name="Clum A."/>
            <person name="Steindorff A."/>
            <person name="Ohm R."/>
            <person name="Martin F."/>
            <person name="Silar P."/>
            <person name="Natvig D."/>
            <person name="Lalanne C."/>
            <person name="Gautier V."/>
            <person name="Ament-Velasquez S.L."/>
            <person name="Kruys A."/>
            <person name="Hutchinson M.I."/>
            <person name="Powell A.J."/>
            <person name="Barry K."/>
            <person name="Miller A.N."/>
            <person name="Grigoriev I.V."/>
            <person name="Debuchy R."/>
            <person name="Gladieux P."/>
            <person name="Thoren M.H."/>
            <person name="Johannesson H."/>
        </authorList>
    </citation>
    <scope>NUCLEOTIDE SEQUENCE</scope>
    <source>
        <strain evidence="2">CBS 168.71</strain>
    </source>
</reference>
<dbReference type="RefSeq" id="XP_062662801.1">
    <property type="nucleotide sequence ID" value="XM_062802173.1"/>
</dbReference>
<dbReference type="InterPro" id="IPR011992">
    <property type="entry name" value="EF-hand-dom_pair"/>
</dbReference>
<accession>A0AAE0HMI1</accession>
<dbReference type="SUPFAM" id="SSF47473">
    <property type="entry name" value="EF-hand"/>
    <property type="match status" value="1"/>
</dbReference>
<evidence type="ECO:0000256" key="1">
    <source>
        <dbReference type="SAM" id="MobiDB-lite"/>
    </source>
</evidence>
<sequence>MPTRRRPPSTTSTTTPKPSTSTSTTTTPRPSKLAKEHALTAAEEAELHEAFSLFAEPMDGEEPYGVMPISDVRRALIALGLPPSSPAQLAEFASVLDPDEEGFATYEAFVGVCALQLHARRDAAEAEAAGDEGGAHAGELEEAGLAVTMLVTAVVMIGMGYQGSE</sequence>
<evidence type="ECO:0000313" key="2">
    <source>
        <dbReference type="EMBL" id="KAK3299287.1"/>
    </source>
</evidence>